<reference evidence="1 2" key="1">
    <citation type="journal article" date="2012" name="Science">
        <title>The Paleozoic origin of enzymatic lignin decomposition reconstructed from 31 fungal genomes.</title>
        <authorList>
            <person name="Floudas D."/>
            <person name="Binder M."/>
            <person name="Riley R."/>
            <person name="Barry K."/>
            <person name="Blanchette R.A."/>
            <person name="Henrissat B."/>
            <person name="Martinez A.T."/>
            <person name="Otillar R."/>
            <person name="Spatafora J.W."/>
            <person name="Yadav J.S."/>
            <person name="Aerts A."/>
            <person name="Benoit I."/>
            <person name="Boyd A."/>
            <person name="Carlson A."/>
            <person name="Copeland A."/>
            <person name="Coutinho P.M."/>
            <person name="de Vries R.P."/>
            <person name="Ferreira P."/>
            <person name="Findley K."/>
            <person name="Foster B."/>
            <person name="Gaskell J."/>
            <person name="Glotzer D."/>
            <person name="Gorecki P."/>
            <person name="Heitman J."/>
            <person name="Hesse C."/>
            <person name="Hori C."/>
            <person name="Igarashi K."/>
            <person name="Jurgens J.A."/>
            <person name="Kallen N."/>
            <person name="Kersten P."/>
            <person name="Kohler A."/>
            <person name="Kuees U."/>
            <person name="Kumar T.K.A."/>
            <person name="Kuo A."/>
            <person name="LaButti K."/>
            <person name="Larrondo L.F."/>
            <person name="Lindquist E."/>
            <person name="Ling A."/>
            <person name="Lombard V."/>
            <person name="Lucas S."/>
            <person name="Lundell T."/>
            <person name="Martin R."/>
            <person name="McLaughlin D.J."/>
            <person name="Morgenstern I."/>
            <person name="Morin E."/>
            <person name="Murat C."/>
            <person name="Nagy L.G."/>
            <person name="Nolan M."/>
            <person name="Ohm R.A."/>
            <person name="Patyshakuliyeva A."/>
            <person name="Rokas A."/>
            <person name="Ruiz-Duenas F.J."/>
            <person name="Sabat G."/>
            <person name="Salamov A."/>
            <person name="Samejima M."/>
            <person name="Schmutz J."/>
            <person name="Slot J.C."/>
            <person name="St John F."/>
            <person name="Stenlid J."/>
            <person name="Sun H."/>
            <person name="Sun S."/>
            <person name="Syed K."/>
            <person name="Tsang A."/>
            <person name="Wiebenga A."/>
            <person name="Young D."/>
            <person name="Pisabarro A."/>
            <person name="Eastwood D.C."/>
            <person name="Martin F."/>
            <person name="Cullen D."/>
            <person name="Grigoriev I.V."/>
            <person name="Hibbett D.S."/>
        </authorList>
    </citation>
    <scope>NUCLEOTIDE SEQUENCE [LARGE SCALE GENOMIC DNA]</scope>
    <source>
        <strain evidence="1 2">DJM-731 SS1</strain>
    </source>
</reference>
<dbReference type="HOGENOM" id="CLU_035338_1_1_1"/>
<dbReference type="Pfam" id="PF13911">
    <property type="entry name" value="AhpC-TSA_2"/>
    <property type="match status" value="1"/>
</dbReference>
<dbReference type="InterPro" id="IPR036249">
    <property type="entry name" value="Thioredoxin-like_sf"/>
</dbReference>
<accession>M5G1C3</accession>
<dbReference type="GeneID" id="63683365"/>
<dbReference type="AlphaFoldDB" id="M5G1C3"/>
<dbReference type="STRING" id="1858805.M5G1C3"/>
<dbReference type="PANTHER" id="PTHR28630:SF3">
    <property type="entry name" value="PEROXIREDOXIN-LIKE 2C"/>
    <property type="match status" value="1"/>
</dbReference>
<dbReference type="CDD" id="cd02970">
    <property type="entry name" value="PRX_like2"/>
    <property type="match status" value="1"/>
</dbReference>
<dbReference type="OrthoDB" id="40334at2759"/>
<keyword evidence="2" id="KW-1185">Reference proteome</keyword>
<organism evidence="1 2">
    <name type="scientific">Dacryopinax primogenitus (strain DJM 731)</name>
    <name type="common">Brown rot fungus</name>
    <dbReference type="NCBI Taxonomy" id="1858805"/>
    <lineage>
        <taxon>Eukaryota</taxon>
        <taxon>Fungi</taxon>
        <taxon>Dikarya</taxon>
        <taxon>Basidiomycota</taxon>
        <taxon>Agaricomycotina</taxon>
        <taxon>Dacrymycetes</taxon>
        <taxon>Dacrymycetales</taxon>
        <taxon>Dacrymycetaceae</taxon>
        <taxon>Dacryopinax</taxon>
    </lineage>
</organism>
<dbReference type="OMA" id="CVYVHRM"/>
<evidence type="ECO:0000313" key="1">
    <source>
        <dbReference type="EMBL" id="EJU02529.1"/>
    </source>
</evidence>
<proteinExistence type="predicted"/>
<dbReference type="SUPFAM" id="SSF52833">
    <property type="entry name" value="Thioredoxin-like"/>
    <property type="match status" value="1"/>
</dbReference>
<dbReference type="InterPro" id="IPR032801">
    <property type="entry name" value="PXL2A/B/C"/>
</dbReference>
<dbReference type="EMBL" id="JH795861">
    <property type="protein sequence ID" value="EJU02529.1"/>
    <property type="molecule type" value="Genomic_DNA"/>
</dbReference>
<evidence type="ECO:0008006" key="3">
    <source>
        <dbReference type="Google" id="ProtNLM"/>
    </source>
</evidence>
<dbReference type="Proteomes" id="UP000030653">
    <property type="component" value="Unassembled WGS sequence"/>
</dbReference>
<dbReference type="PANTHER" id="PTHR28630">
    <property type="match status" value="1"/>
</dbReference>
<dbReference type="Gene3D" id="3.40.30.10">
    <property type="entry name" value="Glutaredoxin"/>
    <property type="match status" value="1"/>
</dbReference>
<protein>
    <recommendedName>
        <fullName evidence="3">AhpC-TSA-domain-containing protein</fullName>
    </recommendedName>
</protein>
<sequence>MFEDTFSPDAPPTADELVKASAIDLDVEDGSTVPFGSLISDSGKTVVVFVRHFHCSMCQDYVTQLGSIREEALDAANVSLIVIGCGDRSVIPEYRERTEYRYPIYANPRKELYVALGMTRRTFHAAPPGEAPKSYIRAGKWAYAIRGIMKGPLSHPVSYIKAGDNQQLGGEIIFEPGPQCTFVARMKHTADHTEVKDLMEKAGVEYP</sequence>
<name>M5G1C3_DACPD</name>
<dbReference type="RefSeq" id="XP_040629423.1">
    <property type="nucleotide sequence ID" value="XM_040768303.1"/>
</dbReference>
<evidence type="ECO:0000313" key="2">
    <source>
        <dbReference type="Proteomes" id="UP000030653"/>
    </source>
</evidence>
<gene>
    <name evidence="1" type="ORF">DACRYDRAFT_106600</name>
</gene>